<feature type="transmembrane region" description="Helical" evidence="1">
    <location>
        <begin position="20"/>
        <end position="42"/>
    </location>
</feature>
<evidence type="ECO:0000313" key="3">
    <source>
        <dbReference type="Proteomes" id="UP000634229"/>
    </source>
</evidence>
<dbReference type="EMBL" id="JAERRF010000017">
    <property type="protein sequence ID" value="MBL1100162.1"/>
    <property type="molecule type" value="Genomic_DNA"/>
</dbReference>
<proteinExistence type="predicted"/>
<dbReference type="Proteomes" id="UP000634229">
    <property type="component" value="Unassembled WGS sequence"/>
</dbReference>
<gene>
    <name evidence="2" type="ORF">JK363_26510</name>
</gene>
<dbReference type="RefSeq" id="WP_201877843.1">
    <property type="nucleotide sequence ID" value="NZ_JAERRF010000017.1"/>
</dbReference>
<name>A0ABS1NJR6_9ACTN</name>
<organism evidence="2 3">
    <name type="scientific">Streptomyces coffeae</name>
    <dbReference type="NCBI Taxonomy" id="621382"/>
    <lineage>
        <taxon>Bacteria</taxon>
        <taxon>Bacillati</taxon>
        <taxon>Actinomycetota</taxon>
        <taxon>Actinomycetes</taxon>
        <taxon>Kitasatosporales</taxon>
        <taxon>Streptomycetaceae</taxon>
        <taxon>Streptomyces</taxon>
    </lineage>
</organism>
<evidence type="ECO:0000256" key="1">
    <source>
        <dbReference type="SAM" id="Phobius"/>
    </source>
</evidence>
<keyword evidence="1" id="KW-1133">Transmembrane helix</keyword>
<sequence>MRHRRQPVTVRAALWCFRAARAGVVLGAMLGVLAAVVALCIAGDPSTP</sequence>
<comment type="caution">
    <text evidence="2">The sequence shown here is derived from an EMBL/GenBank/DDBJ whole genome shotgun (WGS) entry which is preliminary data.</text>
</comment>
<keyword evidence="1" id="KW-0812">Transmembrane</keyword>
<protein>
    <submittedName>
        <fullName evidence="2">Uncharacterized protein</fullName>
    </submittedName>
</protein>
<keyword evidence="3" id="KW-1185">Reference proteome</keyword>
<accession>A0ABS1NJR6</accession>
<reference evidence="2 3" key="1">
    <citation type="submission" date="2021-01" db="EMBL/GenBank/DDBJ databases">
        <title>WGS of actinomycetes isolated from Thailand.</title>
        <authorList>
            <person name="Thawai C."/>
        </authorList>
    </citation>
    <scope>NUCLEOTIDE SEQUENCE [LARGE SCALE GENOMIC DNA]</scope>
    <source>
        <strain evidence="2 3">CA1R205</strain>
    </source>
</reference>
<keyword evidence="1" id="KW-0472">Membrane</keyword>
<evidence type="ECO:0000313" key="2">
    <source>
        <dbReference type="EMBL" id="MBL1100162.1"/>
    </source>
</evidence>